<proteinExistence type="predicted"/>
<feature type="domain" description="PHD-type" evidence="7">
    <location>
        <begin position="176"/>
        <end position="223"/>
    </location>
</feature>
<dbReference type="InterPro" id="IPR019787">
    <property type="entry name" value="Znf_PHD-finger"/>
</dbReference>
<accession>A0A6P7TP77</accession>
<keyword evidence="2" id="KW-0479">Metal-binding</keyword>
<dbReference type="Proteomes" id="UP000515154">
    <property type="component" value="Unplaced"/>
</dbReference>
<dbReference type="InterPro" id="IPR013083">
    <property type="entry name" value="Znf_RING/FYVE/PHD"/>
</dbReference>
<comment type="subcellular location">
    <subcellularLocation>
        <location evidence="1">Nucleus</location>
    </subcellularLocation>
</comment>
<dbReference type="PROSITE" id="PS50827">
    <property type="entry name" value="DDT"/>
    <property type="match status" value="1"/>
</dbReference>
<evidence type="ECO:0000256" key="1">
    <source>
        <dbReference type="ARBA" id="ARBA00004123"/>
    </source>
</evidence>
<evidence type="ECO:0000259" key="7">
    <source>
        <dbReference type="PROSITE" id="PS50016"/>
    </source>
</evidence>
<dbReference type="SUPFAM" id="SSF57903">
    <property type="entry name" value="FYVE/PHD zinc finger"/>
    <property type="match status" value="1"/>
</dbReference>
<evidence type="ECO:0000256" key="2">
    <source>
        <dbReference type="ARBA" id="ARBA00022723"/>
    </source>
</evidence>
<dbReference type="SMART" id="SM00571">
    <property type="entry name" value="DDT"/>
    <property type="match status" value="1"/>
</dbReference>
<dbReference type="GO" id="GO:0000978">
    <property type="term" value="F:RNA polymerase II cis-regulatory region sequence-specific DNA binding"/>
    <property type="evidence" value="ECO:0007669"/>
    <property type="project" value="TreeGrafter"/>
</dbReference>
<feature type="domain" description="DDT" evidence="8">
    <location>
        <begin position="23"/>
        <end position="83"/>
    </location>
</feature>
<dbReference type="InterPro" id="IPR018501">
    <property type="entry name" value="DDT_dom"/>
</dbReference>
<dbReference type="Gene3D" id="3.30.40.10">
    <property type="entry name" value="Zinc/RING finger domain, C3HC4 (zinc finger)"/>
    <property type="match status" value="1"/>
</dbReference>
<dbReference type="PANTHER" id="PTHR45975:SF2">
    <property type="entry name" value="NUCLEOSOME-REMODELING FACTOR SUBUNIT BPTF"/>
    <property type="match status" value="1"/>
</dbReference>
<organism evidence="9 10">
    <name type="scientific">Octopus sinensis</name>
    <name type="common">East Asian common octopus</name>
    <dbReference type="NCBI Taxonomy" id="2607531"/>
    <lineage>
        <taxon>Eukaryota</taxon>
        <taxon>Metazoa</taxon>
        <taxon>Spiralia</taxon>
        <taxon>Lophotrochozoa</taxon>
        <taxon>Mollusca</taxon>
        <taxon>Cephalopoda</taxon>
        <taxon>Coleoidea</taxon>
        <taxon>Octopodiformes</taxon>
        <taxon>Octopoda</taxon>
        <taxon>Incirrata</taxon>
        <taxon>Octopodidae</taxon>
        <taxon>Octopus</taxon>
    </lineage>
</organism>
<reference evidence="10" key="1">
    <citation type="submission" date="2025-08" db="UniProtKB">
        <authorList>
            <consortium name="RefSeq"/>
        </authorList>
    </citation>
    <scope>IDENTIFICATION</scope>
</reference>
<dbReference type="GO" id="GO:0006357">
    <property type="term" value="P:regulation of transcription by RNA polymerase II"/>
    <property type="evidence" value="ECO:0007669"/>
    <property type="project" value="InterPro"/>
</dbReference>
<dbReference type="RefSeq" id="XP_029653959.1">
    <property type="nucleotide sequence ID" value="XM_029798099.1"/>
</dbReference>
<dbReference type="KEGG" id="osn:115227189"/>
<evidence type="ECO:0000256" key="3">
    <source>
        <dbReference type="ARBA" id="ARBA00022771"/>
    </source>
</evidence>
<dbReference type="SMART" id="SM00249">
    <property type="entry name" value="PHD"/>
    <property type="match status" value="1"/>
</dbReference>
<evidence type="ECO:0000313" key="9">
    <source>
        <dbReference type="Proteomes" id="UP000515154"/>
    </source>
</evidence>
<keyword evidence="5" id="KW-0539">Nucleus</keyword>
<dbReference type="InterPro" id="IPR038028">
    <property type="entry name" value="BPTF"/>
</dbReference>
<dbReference type="AlphaFoldDB" id="A0A6P7TP77"/>
<protein>
    <submittedName>
        <fullName evidence="10">Nucleosome-remodeling factor subunit BPTF-like</fullName>
    </submittedName>
</protein>
<dbReference type="Pfam" id="PF02791">
    <property type="entry name" value="DDT"/>
    <property type="match status" value="1"/>
</dbReference>
<name>A0A6P7TP77_9MOLL</name>
<evidence type="ECO:0000256" key="4">
    <source>
        <dbReference type="ARBA" id="ARBA00022833"/>
    </source>
</evidence>
<evidence type="ECO:0000259" key="8">
    <source>
        <dbReference type="PROSITE" id="PS50827"/>
    </source>
</evidence>
<dbReference type="PROSITE" id="PS50016">
    <property type="entry name" value="ZF_PHD_2"/>
    <property type="match status" value="1"/>
</dbReference>
<dbReference type="PANTHER" id="PTHR45975">
    <property type="entry name" value="NUCLEOSOME-REMODELING FACTOR SUBUNIT BPTF"/>
    <property type="match status" value="1"/>
</dbReference>
<dbReference type="InterPro" id="IPR001965">
    <property type="entry name" value="Znf_PHD"/>
</dbReference>
<keyword evidence="9" id="KW-1185">Reference proteome</keyword>
<gene>
    <name evidence="10" type="primary">LOC115227189</name>
</gene>
<evidence type="ECO:0000313" key="10">
    <source>
        <dbReference type="RefSeq" id="XP_029653959.1"/>
    </source>
</evidence>
<keyword evidence="4" id="KW-0862">Zinc</keyword>
<dbReference type="GO" id="GO:0016589">
    <property type="term" value="C:NURF complex"/>
    <property type="evidence" value="ECO:0007669"/>
    <property type="project" value="InterPro"/>
</dbReference>
<keyword evidence="3 6" id="KW-0863">Zinc-finger</keyword>
<evidence type="ECO:0000256" key="5">
    <source>
        <dbReference type="ARBA" id="ARBA00023242"/>
    </source>
</evidence>
<dbReference type="GO" id="GO:0008270">
    <property type="term" value="F:zinc ion binding"/>
    <property type="evidence" value="ECO:0007669"/>
    <property type="project" value="UniProtKB-KW"/>
</dbReference>
<dbReference type="InterPro" id="IPR011011">
    <property type="entry name" value="Znf_FYVE_PHD"/>
</dbReference>
<evidence type="ECO:0000256" key="6">
    <source>
        <dbReference type="PROSITE-ProRule" id="PRU00146"/>
    </source>
</evidence>
<sequence length="225" mass="25578">MNFQTKTTNFEIPPSSCDLLVENRHVMNVLSIYQLLIRFWNTLRLSPFRVETFCSALTSEENTVLLSDIFIALIKAIVKDDEQKGIVFGPSDVLHNYSILFYLMDGLTYSEVLRFYLNGLTVPDFDSAETTRPLSSPAAPLLDIDSNLDLLQILIDHFISTNARNQLMSSPELDHEDFCRSCGKIGELICCDRCTCVMHYECIPAGNIPENERVWVCTVCQKHNV</sequence>